<feature type="transmembrane region" description="Helical" evidence="1">
    <location>
        <begin position="87"/>
        <end position="109"/>
    </location>
</feature>
<organism evidence="2 3">
    <name type="scientific">Cellulomonas phragmiteti</name>
    <dbReference type="NCBI Taxonomy" id="478780"/>
    <lineage>
        <taxon>Bacteria</taxon>
        <taxon>Bacillati</taxon>
        <taxon>Actinomycetota</taxon>
        <taxon>Actinomycetes</taxon>
        <taxon>Micrococcales</taxon>
        <taxon>Cellulomonadaceae</taxon>
        <taxon>Cellulomonas</taxon>
    </lineage>
</organism>
<proteinExistence type="predicted"/>
<comment type="caution">
    <text evidence="2">The sequence shown here is derived from an EMBL/GenBank/DDBJ whole genome shotgun (WGS) entry which is preliminary data.</text>
</comment>
<dbReference type="RefSeq" id="WP_239069142.1">
    <property type="nucleotide sequence ID" value="NZ_BONP01000008.1"/>
</dbReference>
<evidence type="ECO:0000256" key="1">
    <source>
        <dbReference type="SAM" id="Phobius"/>
    </source>
</evidence>
<feature type="transmembrane region" description="Helical" evidence="1">
    <location>
        <begin position="121"/>
        <end position="145"/>
    </location>
</feature>
<evidence type="ECO:0000313" key="2">
    <source>
        <dbReference type="EMBL" id="GIG39929.1"/>
    </source>
</evidence>
<keyword evidence="1" id="KW-0472">Membrane</keyword>
<evidence type="ECO:0000313" key="3">
    <source>
        <dbReference type="Proteomes" id="UP000614741"/>
    </source>
</evidence>
<keyword evidence="1" id="KW-1133">Transmembrane helix</keyword>
<keyword evidence="3" id="KW-1185">Reference proteome</keyword>
<name>A0ABQ4DKR4_9CELL</name>
<protein>
    <recommendedName>
        <fullName evidence="4">Membrane protein DedA with SNARE-associated domain</fullName>
    </recommendedName>
</protein>
<reference evidence="2 3" key="1">
    <citation type="submission" date="2021-01" db="EMBL/GenBank/DDBJ databases">
        <title>Whole genome shotgun sequence of Cellulomonas phragmiteti NBRC 110785.</title>
        <authorList>
            <person name="Komaki H."/>
            <person name="Tamura T."/>
        </authorList>
    </citation>
    <scope>NUCLEOTIDE SEQUENCE [LARGE SCALE GENOMIC DNA]</scope>
    <source>
        <strain evidence="2 3">NBRC 110785</strain>
    </source>
</reference>
<feature type="transmembrane region" description="Helical" evidence="1">
    <location>
        <begin position="151"/>
        <end position="170"/>
    </location>
</feature>
<accession>A0ABQ4DKR4</accession>
<sequence length="193" mass="20326">MTTEAMRAYGLDGLPVAVALLSLFGIVMARSHLTYWAGRGVARGARFEGEHRHGPAWWQRTVDRTARMSATPSARRGVALVHRWGPVAVTLAYLTVGVQTAVFAGAGLLRMPYLRFTLASVPGAAAWAVAWGTVGIGAVWGALALAAGSPWGLLVLAVAAAAVVTTVVTLSRRRREPQLAPPDTDLAPAHDPT</sequence>
<keyword evidence="1" id="KW-0812">Transmembrane</keyword>
<dbReference type="Proteomes" id="UP000614741">
    <property type="component" value="Unassembled WGS sequence"/>
</dbReference>
<gene>
    <name evidence="2" type="ORF">Cph01nite_16910</name>
</gene>
<evidence type="ECO:0008006" key="4">
    <source>
        <dbReference type="Google" id="ProtNLM"/>
    </source>
</evidence>
<dbReference type="EMBL" id="BONP01000008">
    <property type="protein sequence ID" value="GIG39929.1"/>
    <property type="molecule type" value="Genomic_DNA"/>
</dbReference>